<dbReference type="EMBL" id="JBEPMJ010000003">
    <property type="protein sequence ID" value="MET3749343.1"/>
    <property type="molecule type" value="Genomic_DNA"/>
</dbReference>
<keyword evidence="3" id="KW-0804">Transcription</keyword>
<dbReference type="PROSITE" id="PS50932">
    <property type="entry name" value="HTH_LACI_2"/>
    <property type="match status" value="1"/>
</dbReference>
<dbReference type="RefSeq" id="WP_257463946.1">
    <property type="nucleotide sequence ID" value="NZ_BAABXP010000001.1"/>
</dbReference>
<dbReference type="Pfam" id="PF13377">
    <property type="entry name" value="Peripla_BP_3"/>
    <property type="match status" value="1"/>
</dbReference>
<sequence>MATIQDIADKLGVSKGTVSKAINNAPDISETLRKTVLDTAVEMGYTRLRRQKNDAKRFCILIENMEYEEPHQFGYDFVIGFRQMAEPAGYVVNVVPVTAKLQKKTPYDVFMLQNDYAGAFVLGFSLNDPWMEDFKTSHTPTVLYDNYIPANPFIASIGIDNNEGMALAVSHLKKLGHRKIGYLSSALGAYIMQVRHKAFFHALKQNGLKADPDYAGASYYVTQCIEKHLPRLLNMGMTAIICSHDQIANAAMVQCQQLGYRVPGDISIIGFDDLPLCAYTSPPLTTIRQDRIELGKCGFYAIDSIMNKVSIGTIYLHAQLIERNSTGPAPHSPAEDESSGFSR</sequence>
<dbReference type="Pfam" id="PF00356">
    <property type="entry name" value="LacI"/>
    <property type="match status" value="1"/>
</dbReference>
<dbReference type="Proteomes" id="UP001549106">
    <property type="component" value="Unassembled WGS sequence"/>
</dbReference>
<evidence type="ECO:0000259" key="4">
    <source>
        <dbReference type="PROSITE" id="PS50932"/>
    </source>
</evidence>
<evidence type="ECO:0000313" key="6">
    <source>
        <dbReference type="Proteomes" id="UP001549106"/>
    </source>
</evidence>
<dbReference type="Gene3D" id="1.10.260.40">
    <property type="entry name" value="lambda repressor-like DNA-binding domains"/>
    <property type="match status" value="1"/>
</dbReference>
<keyword evidence="1" id="KW-0805">Transcription regulation</keyword>
<dbReference type="PANTHER" id="PTHR30146">
    <property type="entry name" value="LACI-RELATED TRANSCRIPTIONAL REPRESSOR"/>
    <property type="match status" value="1"/>
</dbReference>
<evidence type="ECO:0000313" key="5">
    <source>
        <dbReference type="EMBL" id="MET3749343.1"/>
    </source>
</evidence>
<evidence type="ECO:0000256" key="3">
    <source>
        <dbReference type="ARBA" id="ARBA00023163"/>
    </source>
</evidence>
<protein>
    <submittedName>
        <fullName evidence="5">LacI family transcriptional regulator</fullName>
    </submittedName>
</protein>
<dbReference type="SUPFAM" id="SSF53822">
    <property type="entry name" value="Periplasmic binding protein-like I"/>
    <property type="match status" value="1"/>
</dbReference>
<evidence type="ECO:0000256" key="2">
    <source>
        <dbReference type="ARBA" id="ARBA00023125"/>
    </source>
</evidence>
<dbReference type="InterPro" id="IPR000843">
    <property type="entry name" value="HTH_LacI"/>
</dbReference>
<gene>
    <name evidence="5" type="ORF">ABID24_000570</name>
</gene>
<dbReference type="SUPFAM" id="SSF47413">
    <property type="entry name" value="lambda repressor-like DNA-binding domains"/>
    <property type="match status" value="1"/>
</dbReference>
<comment type="caution">
    <text evidence="5">The sequence shown here is derived from an EMBL/GenBank/DDBJ whole genome shotgun (WGS) entry which is preliminary data.</text>
</comment>
<reference evidence="5 6" key="1">
    <citation type="submission" date="2024-06" db="EMBL/GenBank/DDBJ databases">
        <title>Genomic Encyclopedia of Type Strains, Phase IV (KMG-IV): sequencing the most valuable type-strain genomes for metagenomic binning, comparative biology and taxonomic classification.</title>
        <authorList>
            <person name="Goeker M."/>
        </authorList>
    </citation>
    <scope>NUCLEOTIDE SEQUENCE [LARGE SCALE GENOMIC DNA]</scope>
    <source>
        <strain evidence="5 6">DSM 29492</strain>
    </source>
</reference>
<keyword evidence="6" id="KW-1185">Reference proteome</keyword>
<accession>A0ABV2LYS6</accession>
<proteinExistence type="predicted"/>
<dbReference type="CDD" id="cd01392">
    <property type="entry name" value="HTH_LacI"/>
    <property type="match status" value="1"/>
</dbReference>
<name>A0ABV2LYS6_9FIRM</name>
<dbReference type="InterPro" id="IPR010982">
    <property type="entry name" value="Lambda_DNA-bd_dom_sf"/>
</dbReference>
<dbReference type="CDD" id="cd06267">
    <property type="entry name" value="PBP1_LacI_sugar_binding-like"/>
    <property type="match status" value="1"/>
</dbReference>
<keyword evidence="2" id="KW-0238">DNA-binding</keyword>
<dbReference type="InterPro" id="IPR028082">
    <property type="entry name" value="Peripla_BP_I"/>
</dbReference>
<dbReference type="InterPro" id="IPR046335">
    <property type="entry name" value="LacI/GalR-like_sensor"/>
</dbReference>
<dbReference type="SMART" id="SM00354">
    <property type="entry name" value="HTH_LACI"/>
    <property type="match status" value="1"/>
</dbReference>
<evidence type="ECO:0000256" key="1">
    <source>
        <dbReference type="ARBA" id="ARBA00023015"/>
    </source>
</evidence>
<dbReference type="PANTHER" id="PTHR30146:SF109">
    <property type="entry name" value="HTH-TYPE TRANSCRIPTIONAL REGULATOR GALS"/>
    <property type="match status" value="1"/>
</dbReference>
<feature type="domain" description="HTH lacI-type" evidence="4">
    <location>
        <begin position="2"/>
        <end position="56"/>
    </location>
</feature>
<organism evidence="5 6">
    <name type="scientific">Blautia caecimuris</name>
    <dbReference type="NCBI Taxonomy" id="1796615"/>
    <lineage>
        <taxon>Bacteria</taxon>
        <taxon>Bacillati</taxon>
        <taxon>Bacillota</taxon>
        <taxon>Clostridia</taxon>
        <taxon>Lachnospirales</taxon>
        <taxon>Lachnospiraceae</taxon>
        <taxon>Blautia</taxon>
    </lineage>
</organism>
<dbReference type="Gene3D" id="3.40.50.2300">
    <property type="match status" value="2"/>
</dbReference>